<organism evidence="1 2">
    <name type="scientific">Cryptomeria japonica</name>
    <name type="common">Japanese cedar</name>
    <name type="synonym">Cupressus japonica</name>
    <dbReference type="NCBI Taxonomy" id="3369"/>
    <lineage>
        <taxon>Eukaryota</taxon>
        <taxon>Viridiplantae</taxon>
        <taxon>Streptophyta</taxon>
        <taxon>Embryophyta</taxon>
        <taxon>Tracheophyta</taxon>
        <taxon>Spermatophyta</taxon>
        <taxon>Pinopsida</taxon>
        <taxon>Pinidae</taxon>
        <taxon>Conifers II</taxon>
        <taxon>Cupressales</taxon>
        <taxon>Cupressaceae</taxon>
        <taxon>Cryptomeria</taxon>
    </lineage>
</organism>
<dbReference type="EMBL" id="BSEH01000022">
    <property type="protein sequence ID" value="GLJ56431.1"/>
    <property type="molecule type" value="Genomic_DNA"/>
</dbReference>
<proteinExistence type="predicted"/>
<protein>
    <submittedName>
        <fullName evidence="1">Uncharacterized protein</fullName>
    </submittedName>
</protein>
<name>A0AAD3NNU3_CRYJA</name>
<comment type="caution">
    <text evidence="1">The sequence shown here is derived from an EMBL/GenBank/DDBJ whole genome shotgun (WGS) entry which is preliminary data.</text>
</comment>
<evidence type="ECO:0000313" key="1">
    <source>
        <dbReference type="EMBL" id="GLJ56431.1"/>
    </source>
</evidence>
<dbReference type="Proteomes" id="UP001234787">
    <property type="component" value="Unassembled WGS sequence"/>
</dbReference>
<keyword evidence="2" id="KW-1185">Reference proteome</keyword>
<reference evidence="1" key="1">
    <citation type="submission" date="2022-12" db="EMBL/GenBank/DDBJ databases">
        <title>Chromosome-Level Genome Assembly of Japanese Cedar (Cryptomeriajaponica D. Don).</title>
        <authorList>
            <person name="Fujino T."/>
            <person name="Yamaguchi K."/>
            <person name="Yokoyama T."/>
            <person name="Hamanaka T."/>
            <person name="Harazono Y."/>
            <person name="Kamada H."/>
            <person name="Kobayashi W."/>
            <person name="Ujino-Ihara T."/>
            <person name="Uchiyama K."/>
            <person name="Matsumoto A."/>
            <person name="Izuno A."/>
            <person name="Tsumura Y."/>
            <person name="Toyoda A."/>
            <person name="Shigenobu S."/>
            <person name="Moriguchi Y."/>
            <person name="Ueno S."/>
            <person name="Kasahara M."/>
        </authorList>
    </citation>
    <scope>NUCLEOTIDE SEQUENCE</scope>
</reference>
<sequence>MCGFREHSSIFRFGSLSIRIRNTGGTHSSWGAHVPRESAVRLGPYRAVRAPAMAKGRCYAGWGRRPRQKSNHRNPFPGGGRGSMLRIESINYYSMGPTIALLGLELGGGEF</sequence>
<gene>
    <name evidence="1" type="ORF">SUGI_1224040</name>
</gene>
<evidence type="ECO:0000313" key="2">
    <source>
        <dbReference type="Proteomes" id="UP001234787"/>
    </source>
</evidence>
<accession>A0AAD3NNU3</accession>
<dbReference type="AlphaFoldDB" id="A0AAD3NNU3"/>